<organism evidence="2 3">
    <name type="scientific">Apiospora hydei</name>
    <dbReference type="NCBI Taxonomy" id="1337664"/>
    <lineage>
        <taxon>Eukaryota</taxon>
        <taxon>Fungi</taxon>
        <taxon>Dikarya</taxon>
        <taxon>Ascomycota</taxon>
        <taxon>Pezizomycotina</taxon>
        <taxon>Sordariomycetes</taxon>
        <taxon>Xylariomycetidae</taxon>
        <taxon>Amphisphaeriales</taxon>
        <taxon>Apiosporaceae</taxon>
        <taxon>Apiospora</taxon>
    </lineage>
</organism>
<feature type="compositionally biased region" description="Basic and acidic residues" evidence="1">
    <location>
        <begin position="231"/>
        <end position="240"/>
    </location>
</feature>
<feature type="region of interest" description="Disordered" evidence="1">
    <location>
        <begin position="1"/>
        <end position="22"/>
    </location>
</feature>
<feature type="compositionally biased region" description="Basic and acidic residues" evidence="1">
    <location>
        <begin position="289"/>
        <end position="315"/>
    </location>
</feature>
<evidence type="ECO:0000313" key="2">
    <source>
        <dbReference type="EMBL" id="KAK8065833.1"/>
    </source>
</evidence>
<proteinExistence type="predicted"/>
<feature type="compositionally biased region" description="Polar residues" evidence="1">
    <location>
        <begin position="137"/>
        <end position="148"/>
    </location>
</feature>
<gene>
    <name evidence="2" type="ORF">PG997_012580</name>
</gene>
<feature type="region of interest" description="Disordered" evidence="1">
    <location>
        <begin position="208"/>
        <end position="242"/>
    </location>
</feature>
<comment type="caution">
    <text evidence="2">The sequence shown here is derived from an EMBL/GenBank/DDBJ whole genome shotgun (WGS) entry which is preliminary data.</text>
</comment>
<keyword evidence="3" id="KW-1185">Reference proteome</keyword>
<sequence>MGCQSICSTSIRPTTHLTHPTLTPSHPIAPALHRPSSVVVLSLPASPTPVIILDSILSFLPYMSPEKGRSHEPEQSGYQSDTPATVRRRKSNKTLRSAIDTIDDRTLPSPSSPRTPSEHAISSSVPTLRFPRPIGNRQLTNWVSSSSPDIMRNRSHQDEAPLDSSISDLGFEVIGNDGEIQSSSSEDHYDSRVLEIPEDVQSLADMTDTTGTDAETNEVDSDSSEDDEEEYHGHSSHDSEGLTLVDSHVDDMVNMADQSLEHPTELFTSTDLQKSRSSSVSGDEPLEAPTRKVRNEEKATSAADICKEQPHKAGSDRPVYTTAVGCLTELKKILNRWSKVAMEAFHRTTTRQILTHLLIVLIASAVIPVISVIKPSQSRTSVISTVPAASVSSLRPKMEEPAVPAPTVAPASTPANTLNALQTTNSLGSIVPVPFTRESDAIEDSGSAVALCSAEIHSRDTILIKVPQHVMSSWPAKQTVLVAVSRGSHDLDPESTSLSVVDDGYILQVPQEEAYGVLDVSIATTRKPKINETFQVNFGSNLLGDAFDAGKQLVRGLLRRWWIQSTIQRHGSKKRACQYSTRDAGLAVIGAPARISAKVIQQAKQALAKDKVSERLFQVETEVVRQAHDLRDELKLGLLHAQLNTKLWWLSVQGKVEEHQEYKTAAQSYYHKNVDKAIEARRVRAEKTVEEIRTRQKKNQKKGSKEGRRSFWELGERGL</sequence>
<evidence type="ECO:0000256" key="1">
    <source>
        <dbReference type="SAM" id="MobiDB-lite"/>
    </source>
</evidence>
<feature type="compositionally biased region" description="Polar residues" evidence="1">
    <location>
        <begin position="1"/>
        <end position="12"/>
    </location>
</feature>
<dbReference type="GeneID" id="92049954"/>
<feature type="region of interest" description="Disordered" evidence="1">
    <location>
        <begin position="66"/>
        <end position="164"/>
    </location>
</feature>
<dbReference type="Proteomes" id="UP001433268">
    <property type="component" value="Unassembled WGS sequence"/>
</dbReference>
<reference evidence="2 3" key="1">
    <citation type="submission" date="2023-01" db="EMBL/GenBank/DDBJ databases">
        <title>Analysis of 21 Apiospora genomes using comparative genomics revels a genus with tremendous synthesis potential of carbohydrate active enzymes and secondary metabolites.</title>
        <authorList>
            <person name="Sorensen T."/>
        </authorList>
    </citation>
    <scope>NUCLEOTIDE SEQUENCE [LARGE SCALE GENOMIC DNA]</scope>
    <source>
        <strain evidence="2 3">CBS 114990</strain>
    </source>
</reference>
<protein>
    <submittedName>
        <fullName evidence="2">Uncharacterized protein</fullName>
    </submittedName>
</protein>
<dbReference type="EMBL" id="JAQQWN010000009">
    <property type="protein sequence ID" value="KAK8065833.1"/>
    <property type="molecule type" value="Genomic_DNA"/>
</dbReference>
<accession>A0ABR1V3R9</accession>
<feature type="compositionally biased region" description="Low complexity" evidence="1">
    <location>
        <begin position="13"/>
        <end position="22"/>
    </location>
</feature>
<feature type="compositionally biased region" description="Polar residues" evidence="1">
    <location>
        <begin position="266"/>
        <end position="281"/>
    </location>
</feature>
<feature type="region of interest" description="Disordered" evidence="1">
    <location>
        <begin position="689"/>
        <end position="719"/>
    </location>
</feature>
<name>A0ABR1V3R9_9PEZI</name>
<feature type="region of interest" description="Disordered" evidence="1">
    <location>
        <begin position="263"/>
        <end position="317"/>
    </location>
</feature>
<feature type="compositionally biased region" description="Acidic residues" evidence="1">
    <location>
        <begin position="215"/>
        <end position="230"/>
    </location>
</feature>
<evidence type="ECO:0000313" key="3">
    <source>
        <dbReference type="Proteomes" id="UP001433268"/>
    </source>
</evidence>
<feature type="compositionally biased region" description="Basic and acidic residues" evidence="1">
    <location>
        <begin position="703"/>
        <end position="719"/>
    </location>
</feature>
<dbReference type="RefSeq" id="XP_066662586.1">
    <property type="nucleotide sequence ID" value="XM_066816894.1"/>
</dbReference>